<feature type="compositionally biased region" description="Polar residues" evidence="3">
    <location>
        <begin position="43"/>
        <end position="59"/>
    </location>
</feature>
<feature type="coiled-coil region" evidence="2">
    <location>
        <begin position="91"/>
        <end position="118"/>
    </location>
</feature>
<dbReference type="InterPro" id="IPR036875">
    <property type="entry name" value="Znf_CCHC_sf"/>
</dbReference>
<feature type="compositionally biased region" description="Basic and acidic residues" evidence="3">
    <location>
        <begin position="60"/>
        <end position="86"/>
    </location>
</feature>
<evidence type="ECO:0000256" key="1">
    <source>
        <dbReference type="PROSITE-ProRule" id="PRU00047"/>
    </source>
</evidence>
<sequence length="646" mass="73120">MAGVSGGGPTVPPGSDDLNGKTEGFVSVDEVNEENMDLEENTANEGSSSNTPRETTTLGKETRKTREAGTRSTPRETKRRKNEVSPRELLFNTLDEELRQVKQAIKDLRAKSKELLKEIKGCPNTKVDIKRLASEIDGLTKILDSSRDGVNKLHKEKEDINQTKKEEQTFSAATAGKYVCAKCNMEIREKEEKVKLLKEDINKLSEMEQNEEMVKKAMEICEKEWSEEIFEKTNVKKGISESLKKTLIIVVGAEKDADSQLIQLAKGRYPEIEILLQEKGMELQTLECCSKIRNQEFKSKLHLVQIGNGEDRKLFSLIRKVVNEDDEESLDFAFTESVKWLQARKMLELVGRKEVTKELNIVVPSNYSLRNEAKQKQKTEGKEKVSTIQLKMLQDDEEGGLDNTLRRLKCSIDAQALGVNIKDIIKDKEKKKINIIAKEETVGMMDLFMEKVMEVVKDKASATTIQPKATGTKLVVRNIDTGTLEGDIRVDFLKACGHHVEVLSLKPNFRQDRQVATIRVEEEGAKILIERGKIKLGWMYCTIDRLIEPTQCFRCLKHGHLSRDCRLSRGRVVNKCRKCLGEDHISKDCTALPKCADCSGEHVTGRMSCTVFRNLVQRERERKETGWSGGSWDQGGWTTVTVTGRH</sequence>
<feature type="domain" description="CCHC-type" evidence="4">
    <location>
        <begin position="552"/>
        <end position="566"/>
    </location>
</feature>
<dbReference type="InterPro" id="IPR001878">
    <property type="entry name" value="Znf_CCHC"/>
</dbReference>
<dbReference type="GO" id="GO:0008270">
    <property type="term" value="F:zinc ion binding"/>
    <property type="evidence" value="ECO:0007669"/>
    <property type="project" value="UniProtKB-KW"/>
</dbReference>
<keyword evidence="1" id="KW-0479">Metal-binding</keyword>
<keyword evidence="1" id="KW-0863">Zinc-finger</keyword>
<evidence type="ECO:0000256" key="3">
    <source>
        <dbReference type="SAM" id="MobiDB-lite"/>
    </source>
</evidence>
<organism evidence="5">
    <name type="scientific">Cacopsylla melanoneura</name>
    <dbReference type="NCBI Taxonomy" id="428564"/>
    <lineage>
        <taxon>Eukaryota</taxon>
        <taxon>Metazoa</taxon>
        <taxon>Ecdysozoa</taxon>
        <taxon>Arthropoda</taxon>
        <taxon>Hexapoda</taxon>
        <taxon>Insecta</taxon>
        <taxon>Pterygota</taxon>
        <taxon>Neoptera</taxon>
        <taxon>Paraneoptera</taxon>
        <taxon>Hemiptera</taxon>
        <taxon>Sternorrhyncha</taxon>
        <taxon>Psylloidea</taxon>
        <taxon>Psyllidae</taxon>
        <taxon>Psyllinae</taxon>
        <taxon>Cacopsylla</taxon>
    </lineage>
</organism>
<dbReference type="PROSITE" id="PS50158">
    <property type="entry name" value="ZF_CCHC"/>
    <property type="match status" value="1"/>
</dbReference>
<reference evidence="5" key="1">
    <citation type="submission" date="2021-05" db="EMBL/GenBank/DDBJ databases">
        <authorList>
            <person name="Alioto T."/>
            <person name="Alioto T."/>
            <person name="Gomez Garrido J."/>
        </authorList>
    </citation>
    <scope>NUCLEOTIDE SEQUENCE</scope>
</reference>
<accession>A0A8D8ZC69</accession>
<dbReference type="EMBL" id="HBUF01472589">
    <property type="protein sequence ID" value="CAG6744677.1"/>
    <property type="molecule type" value="Transcribed_RNA"/>
</dbReference>
<dbReference type="SUPFAM" id="SSF57756">
    <property type="entry name" value="Retrovirus zinc finger-like domains"/>
    <property type="match status" value="1"/>
</dbReference>
<keyword evidence="2" id="KW-0175">Coiled coil</keyword>
<feature type="compositionally biased region" description="Acidic residues" evidence="3">
    <location>
        <begin position="30"/>
        <end position="42"/>
    </location>
</feature>
<dbReference type="SMART" id="SM00343">
    <property type="entry name" value="ZnF_C2HC"/>
    <property type="match status" value="2"/>
</dbReference>
<dbReference type="Gene3D" id="4.10.60.10">
    <property type="entry name" value="Zinc finger, CCHC-type"/>
    <property type="match status" value="1"/>
</dbReference>
<protein>
    <recommendedName>
        <fullName evidence="4">CCHC-type domain-containing protein</fullName>
    </recommendedName>
</protein>
<keyword evidence="1" id="KW-0862">Zinc</keyword>
<dbReference type="GO" id="GO:0003676">
    <property type="term" value="F:nucleic acid binding"/>
    <property type="evidence" value="ECO:0007669"/>
    <property type="project" value="InterPro"/>
</dbReference>
<evidence type="ECO:0000259" key="4">
    <source>
        <dbReference type="PROSITE" id="PS50158"/>
    </source>
</evidence>
<evidence type="ECO:0000256" key="2">
    <source>
        <dbReference type="SAM" id="Coils"/>
    </source>
</evidence>
<name>A0A8D8ZC69_9HEMI</name>
<evidence type="ECO:0000313" key="5">
    <source>
        <dbReference type="EMBL" id="CAG6744677.1"/>
    </source>
</evidence>
<proteinExistence type="predicted"/>
<feature type="coiled-coil region" evidence="2">
    <location>
        <begin position="180"/>
        <end position="224"/>
    </location>
</feature>
<dbReference type="AlphaFoldDB" id="A0A8D8ZC69"/>
<feature type="region of interest" description="Disordered" evidence="3">
    <location>
        <begin position="1"/>
        <end position="87"/>
    </location>
</feature>